<dbReference type="SUPFAM" id="SSF56655">
    <property type="entry name" value="Carbohydrate phosphatase"/>
    <property type="match status" value="1"/>
</dbReference>
<keyword evidence="1" id="KW-0479">Metal-binding</keyword>
<dbReference type="PANTHER" id="PTHR20854:SF4">
    <property type="entry name" value="INOSITOL-1-MONOPHOSPHATASE-RELATED"/>
    <property type="match status" value="1"/>
</dbReference>
<dbReference type="Proteomes" id="UP001500443">
    <property type="component" value="Unassembled WGS sequence"/>
</dbReference>
<dbReference type="PANTHER" id="PTHR20854">
    <property type="entry name" value="INOSITOL MONOPHOSPHATASE"/>
    <property type="match status" value="1"/>
</dbReference>
<evidence type="ECO:0000256" key="2">
    <source>
        <dbReference type="ARBA" id="ARBA00022801"/>
    </source>
</evidence>
<dbReference type="InterPro" id="IPR000760">
    <property type="entry name" value="Inositol_monophosphatase-like"/>
</dbReference>
<name>A0ABN2A0F6_9ACTN</name>
<dbReference type="PRINTS" id="PR00377">
    <property type="entry name" value="IMPHPHTASES"/>
</dbReference>
<dbReference type="EMBL" id="BAAAPF010000425">
    <property type="protein sequence ID" value="GAA1508458.1"/>
    <property type="molecule type" value="Genomic_DNA"/>
</dbReference>
<evidence type="ECO:0000256" key="3">
    <source>
        <dbReference type="ARBA" id="ARBA00022842"/>
    </source>
</evidence>
<evidence type="ECO:0000313" key="4">
    <source>
        <dbReference type="EMBL" id="GAA1508458.1"/>
    </source>
</evidence>
<reference evidence="4 5" key="1">
    <citation type="journal article" date="2019" name="Int. J. Syst. Evol. Microbiol.">
        <title>The Global Catalogue of Microorganisms (GCM) 10K type strain sequencing project: providing services to taxonomists for standard genome sequencing and annotation.</title>
        <authorList>
            <consortium name="The Broad Institute Genomics Platform"/>
            <consortium name="The Broad Institute Genome Sequencing Center for Infectious Disease"/>
            <person name="Wu L."/>
            <person name="Ma J."/>
        </authorList>
    </citation>
    <scope>NUCLEOTIDE SEQUENCE [LARGE SCALE GENOMIC DNA]</scope>
    <source>
        <strain evidence="4 5">JCM 15481</strain>
    </source>
</reference>
<sequence length="261" mass="27674">MTDLPDLLKIADGAVELASSIVVSRDPGEITAKGDRDMASEVDFAVEASVRHYLADLTPDISFVGEEEGNSPQEGRFLWALDPVDGTANFVRGIPLCCVSLGLFDGKRCVLGVVDLPFMNARYHATEGGGAYCGSRRIQASGTRDLNAAIVSIGDYAVGAGARVRNERRLAITERLAGRVQRIRMWGTAALDLVWVAEGKTDASIILSNNPWDTSAGVVIAREAGARVVSASGEAHDIDSGETIAVTPGLLPEVLPLVQEQ</sequence>
<proteinExistence type="predicted"/>
<keyword evidence="2" id="KW-0378">Hydrolase</keyword>
<dbReference type="InterPro" id="IPR020583">
    <property type="entry name" value="Inositol_monoP_metal-BS"/>
</dbReference>
<evidence type="ECO:0000256" key="1">
    <source>
        <dbReference type="ARBA" id="ARBA00022723"/>
    </source>
</evidence>
<dbReference type="RefSeq" id="WP_344295092.1">
    <property type="nucleotide sequence ID" value="NZ_BAAAPF010000425.1"/>
</dbReference>
<gene>
    <name evidence="4" type="ORF">GCM10009802_63720</name>
</gene>
<evidence type="ECO:0000313" key="5">
    <source>
        <dbReference type="Proteomes" id="UP001500443"/>
    </source>
</evidence>
<keyword evidence="3" id="KW-0460">Magnesium</keyword>
<dbReference type="Gene3D" id="3.30.540.10">
    <property type="entry name" value="Fructose-1,6-Bisphosphatase, subunit A, domain 1"/>
    <property type="match status" value="1"/>
</dbReference>
<dbReference type="Gene3D" id="3.40.190.80">
    <property type="match status" value="1"/>
</dbReference>
<protein>
    <submittedName>
        <fullName evidence="4">Inositol monophosphatase family protein</fullName>
    </submittedName>
</protein>
<keyword evidence="5" id="KW-1185">Reference proteome</keyword>
<accession>A0ABN2A0F6</accession>
<organism evidence="4 5">
    <name type="scientific">Streptomyces synnematoformans</name>
    <dbReference type="NCBI Taxonomy" id="415721"/>
    <lineage>
        <taxon>Bacteria</taxon>
        <taxon>Bacillati</taxon>
        <taxon>Actinomycetota</taxon>
        <taxon>Actinomycetes</taxon>
        <taxon>Kitasatosporales</taxon>
        <taxon>Streptomycetaceae</taxon>
        <taxon>Streptomyces</taxon>
    </lineage>
</organism>
<dbReference type="PROSITE" id="PS00629">
    <property type="entry name" value="IMP_1"/>
    <property type="match status" value="1"/>
</dbReference>
<dbReference type="Pfam" id="PF00459">
    <property type="entry name" value="Inositol_P"/>
    <property type="match status" value="1"/>
</dbReference>
<comment type="caution">
    <text evidence="4">The sequence shown here is derived from an EMBL/GenBank/DDBJ whole genome shotgun (WGS) entry which is preliminary data.</text>
</comment>